<protein>
    <submittedName>
        <fullName evidence="2">AzlD family protein</fullName>
    </submittedName>
</protein>
<accession>A0ABT3Z7U0</accession>
<reference evidence="2" key="1">
    <citation type="submission" date="2022-10" db="EMBL/GenBank/DDBJ databases">
        <title>Hoeflea sp. G2-23, isolated from marine algae.</title>
        <authorList>
            <person name="Kristyanto S."/>
            <person name="Kim J.M."/>
            <person name="Jeon C.O."/>
        </authorList>
    </citation>
    <scope>NUCLEOTIDE SEQUENCE</scope>
    <source>
        <strain evidence="2">G2-23</strain>
    </source>
</reference>
<sequence length="105" mass="10859">MSNDFLGVSVNIWIIIAGALVTYATRVGGHLVLSRVKRIPPRVEAALNAVPAAVLTTLVAPAAVFNGPAEALTLGICLVIGLRIPMMAMFGIGWALIVALRAAGL</sequence>
<dbReference type="Pfam" id="PF05437">
    <property type="entry name" value="AzlD"/>
    <property type="match status" value="1"/>
</dbReference>
<dbReference type="Proteomes" id="UP001073227">
    <property type="component" value="Unassembled WGS sequence"/>
</dbReference>
<evidence type="ECO:0000256" key="1">
    <source>
        <dbReference type="SAM" id="Phobius"/>
    </source>
</evidence>
<dbReference type="InterPro" id="IPR008407">
    <property type="entry name" value="Brnchd-chn_aa_trnsp_AzlD"/>
</dbReference>
<name>A0ABT3Z7U0_9HYPH</name>
<evidence type="ECO:0000313" key="3">
    <source>
        <dbReference type="Proteomes" id="UP001073227"/>
    </source>
</evidence>
<dbReference type="RefSeq" id="WP_267653441.1">
    <property type="nucleotide sequence ID" value="NZ_JAOVZR010000001.1"/>
</dbReference>
<evidence type="ECO:0000313" key="2">
    <source>
        <dbReference type="EMBL" id="MCY0147845.1"/>
    </source>
</evidence>
<dbReference type="EMBL" id="JAOVZR010000001">
    <property type="protein sequence ID" value="MCY0147845.1"/>
    <property type="molecule type" value="Genomic_DNA"/>
</dbReference>
<feature type="transmembrane region" description="Helical" evidence="1">
    <location>
        <begin position="45"/>
        <end position="65"/>
    </location>
</feature>
<keyword evidence="1" id="KW-0472">Membrane</keyword>
<proteinExistence type="predicted"/>
<organism evidence="2 3">
    <name type="scientific">Hoeflea algicola</name>
    <dbReference type="NCBI Taxonomy" id="2983763"/>
    <lineage>
        <taxon>Bacteria</taxon>
        <taxon>Pseudomonadati</taxon>
        <taxon>Pseudomonadota</taxon>
        <taxon>Alphaproteobacteria</taxon>
        <taxon>Hyphomicrobiales</taxon>
        <taxon>Rhizobiaceae</taxon>
        <taxon>Hoeflea</taxon>
    </lineage>
</organism>
<comment type="caution">
    <text evidence="2">The sequence shown here is derived from an EMBL/GenBank/DDBJ whole genome shotgun (WGS) entry which is preliminary data.</text>
</comment>
<keyword evidence="1" id="KW-0812">Transmembrane</keyword>
<feature type="transmembrane region" description="Helical" evidence="1">
    <location>
        <begin position="12"/>
        <end position="33"/>
    </location>
</feature>
<keyword evidence="1" id="KW-1133">Transmembrane helix</keyword>
<keyword evidence="3" id="KW-1185">Reference proteome</keyword>
<gene>
    <name evidence="2" type="ORF">OEG84_08995</name>
</gene>
<feature type="transmembrane region" description="Helical" evidence="1">
    <location>
        <begin position="71"/>
        <end position="100"/>
    </location>
</feature>